<evidence type="ECO:0000313" key="1">
    <source>
        <dbReference type="EMBL" id="KKL88675.1"/>
    </source>
</evidence>
<name>A0A0F9I4B6_9ZZZZ</name>
<reference evidence="1" key="1">
    <citation type="journal article" date="2015" name="Nature">
        <title>Complex archaea that bridge the gap between prokaryotes and eukaryotes.</title>
        <authorList>
            <person name="Spang A."/>
            <person name="Saw J.H."/>
            <person name="Jorgensen S.L."/>
            <person name="Zaremba-Niedzwiedzka K."/>
            <person name="Martijn J."/>
            <person name="Lind A.E."/>
            <person name="van Eijk R."/>
            <person name="Schleper C."/>
            <person name="Guy L."/>
            <person name="Ettema T.J."/>
        </authorList>
    </citation>
    <scope>NUCLEOTIDE SEQUENCE</scope>
</reference>
<sequence>MTCLGLGSKTNPRGGHVRVDLSSMDADWAGWHPPLVVPTETWTKITGVYEIVLEWSAEESSSEVYITVANHPAIVTFNPFQRIRLVRPQIVDADGTTVPEQVFFIGRINKIDPKFKGAMSMTGTQGYAVTIYARDYMQAPADNFVQADKMHATYAFKAANNATYVPVYEVDASEDTPAGQEPSPRFTIITDLITRTGIIPDVSPSVTLPLVSAGPNVSRNYMDDPQKTVLSAIRSMAQEEPWDSNDVPSGTGYVFRVAPPGSMGNGATFQYFQRGQLEWDVTQDFGWQPDPDDASKYPIMTFRATHEGQSIYSRSRVMGKGVSSYTAPSVSVPAMETTWNPEAGLFKVTREATTNDEVLTQLVELQQRARMAVTTGATETSDSFRGDRIGSITVMGIPVNANNVSPIPGDTVRLDPVPPGLENEDGNKYVISRWKFSWPQGTSTYTLNRQAKARSVTLNQTLMRRGLAILSSMKDIYDSGWLVFDATGQGEDIVPADRRYKHNKGVIPRHVFVFAADADDVAASLSSDPSKIESAILLMPSQYDPLQNMFIGYQITAASPRYVQISFYPFLGFSQGAVIGGHRDPGTAWLKQGVSTMIRVFVQP</sequence>
<comment type="caution">
    <text evidence="1">The sequence shown here is derived from an EMBL/GenBank/DDBJ whole genome shotgun (WGS) entry which is preliminary data.</text>
</comment>
<accession>A0A0F9I4B6</accession>
<proteinExistence type="predicted"/>
<gene>
    <name evidence="1" type="ORF">LCGC14_1922330</name>
</gene>
<organism evidence="1">
    <name type="scientific">marine sediment metagenome</name>
    <dbReference type="NCBI Taxonomy" id="412755"/>
    <lineage>
        <taxon>unclassified sequences</taxon>
        <taxon>metagenomes</taxon>
        <taxon>ecological metagenomes</taxon>
    </lineage>
</organism>
<dbReference type="EMBL" id="LAZR01020496">
    <property type="protein sequence ID" value="KKL88675.1"/>
    <property type="molecule type" value="Genomic_DNA"/>
</dbReference>
<protein>
    <submittedName>
        <fullName evidence="1">Uncharacterized protein</fullName>
    </submittedName>
</protein>
<dbReference type="AlphaFoldDB" id="A0A0F9I4B6"/>